<dbReference type="EMBL" id="BAAAFR010000013">
    <property type="protein sequence ID" value="GAA0324989.1"/>
    <property type="molecule type" value="Genomic_DNA"/>
</dbReference>
<keyword evidence="1" id="KW-1133">Transmembrane helix</keyword>
<evidence type="ECO:0000256" key="1">
    <source>
        <dbReference type="SAM" id="Phobius"/>
    </source>
</evidence>
<keyword evidence="1" id="KW-0472">Membrane</keyword>
<evidence type="ECO:0000313" key="2">
    <source>
        <dbReference type="EMBL" id="GAA0324989.1"/>
    </source>
</evidence>
<dbReference type="PROSITE" id="PS51257">
    <property type="entry name" value="PROKAR_LIPOPROTEIN"/>
    <property type="match status" value="1"/>
</dbReference>
<dbReference type="Proteomes" id="UP001501787">
    <property type="component" value="Unassembled WGS sequence"/>
</dbReference>
<feature type="transmembrane region" description="Helical" evidence="1">
    <location>
        <begin position="12"/>
        <end position="35"/>
    </location>
</feature>
<accession>A0ABP3FVX8</accession>
<reference evidence="3" key="1">
    <citation type="journal article" date="2019" name="Int. J. Syst. Evol. Microbiol.">
        <title>The Global Catalogue of Microorganisms (GCM) 10K type strain sequencing project: providing services to taxonomists for standard genome sequencing and annotation.</title>
        <authorList>
            <consortium name="The Broad Institute Genomics Platform"/>
            <consortium name="The Broad Institute Genome Sequencing Center for Infectious Disease"/>
            <person name="Wu L."/>
            <person name="Ma J."/>
        </authorList>
    </citation>
    <scope>NUCLEOTIDE SEQUENCE [LARGE SCALE GENOMIC DNA]</scope>
    <source>
        <strain evidence="3">JCM 16343</strain>
    </source>
</reference>
<comment type="caution">
    <text evidence="2">The sequence shown here is derived from an EMBL/GenBank/DDBJ whole genome shotgun (WGS) entry which is preliminary data.</text>
</comment>
<keyword evidence="3" id="KW-1185">Reference proteome</keyword>
<sequence length="54" mass="6221">MEYVTKAELIQAINVLSPVFAFTFIMSCFVLFHTIKVLLDNLQFLLEARKNGRS</sequence>
<protein>
    <submittedName>
        <fullName evidence="2">Uncharacterized protein</fullName>
    </submittedName>
</protein>
<organism evidence="2 3">
    <name type="scientific">Psychrobacter aestuarii</name>
    <dbReference type="NCBI Taxonomy" id="556327"/>
    <lineage>
        <taxon>Bacteria</taxon>
        <taxon>Pseudomonadati</taxon>
        <taxon>Pseudomonadota</taxon>
        <taxon>Gammaproteobacteria</taxon>
        <taxon>Moraxellales</taxon>
        <taxon>Moraxellaceae</taxon>
        <taxon>Psychrobacter</taxon>
    </lineage>
</organism>
<evidence type="ECO:0000313" key="3">
    <source>
        <dbReference type="Proteomes" id="UP001501787"/>
    </source>
</evidence>
<keyword evidence="1" id="KW-0812">Transmembrane</keyword>
<proteinExistence type="predicted"/>
<name>A0ABP3FVX8_9GAMM</name>
<gene>
    <name evidence="2" type="ORF">GCM10009129_23440</name>
</gene>